<feature type="region of interest" description="Disordered" evidence="7">
    <location>
        <begin position="242"/>
        <end position="266"/>
    </location>
</feature>
<comment type="subcellular location">
    <subcellularLocation>
        <location evidence="1">Membrane</location>
        <topology evidence="1">Multi-pass membrane protein</topology>
    </subcellularLocation>
</comment>
<dbReference type="GO" id="GO:0140107">
    <property type="term" value="F:high-affinity potassium ion transmembrane transporter activity"/>
    <property type="evidence" value="ECO:0007669"/>
    <property type="project" value="TreeGrafter"/>
</dbReference>
<feature type="transmembrane region" description="Helical" evidence="8">
    <location>
        <begin position="739"/>
        <end position="755"/>
    </location>
</feature>
<dbReference type="InterPro" id="IPR051143">
    <property type="entry name" value="TrkH_K-transport"/>
</dbReference>
<feature type="region of interest" description="Disordered" evidence="7">
    <location>
        <begin position="187"/>
        <end position="208"/>
    </location>
</feature>
<comment type="caution">
    <text evidence="9">The sequence shown here is derived from an EMBL/GenBank/DDBJ whole genome shotgun (WGS) entry which is preliminary data.</text>
</comment>
<evidence type="ECO:0000313" key="10">
    <source>
        <dbReference type="Proteomes" id="UP000298030"/>
    </source>
</evidence>
<dbReference type="InterPro" id="IPR003445">
    <property type="entry name" value="Cat_transpt"/>
</dbReference>
<dbReference type="PANTHER" id="PTHR31064:SF30">
    <property type="entry name" value="HIGH-AFFINITY POTASSIUM TRANSPORT PROTEIN-RELATED"/>
    <property type="match status" value="1"/>
</dbReference>
<evidence type="ECO:0000256" key="3">
    <source>
        <dbReference type="ARBA" id="ARBA00022692"/>
    </source>
</evidence>
<gene>
    <name evidence="9" type="ORF">FA13DRAFT_1789540</name>
</gene>
<feature type="transmembrane region" description="Helical" evidence="8">
    <location>
        <begin position="603"/>
        <end position="627"/>
    </location>
</feature>
<dbReference type="Proteomes" id="UP000298030">
    <property type="component" value="Unassembled WGS sequence"/>
</dbReference>
<feature type="transmembrane region" description="Helical" evidence="8">
    <location>
        <begin position="667"/>
        <end position="685"/>
    </location>
</feature>
<protein>
    <submittedName>
        <fullName evidence="9">TrkH-domain-containing protein</fullName>
    </submittedName>
</protein>
<feature type="transmembrane region" description="Helical" evidence="8">
    <location>
        <begin position="639"/>
        <end position="660"/>
    </location>
</feature>
<evidence type="ECO:0000256" key="6">
    <source>
        <dbReference type="ARBA" id="ARBA00023136"/>
    </source>
</evidence>
<dbReference type="GO" id="GO:0005886">
    <property type="term" value="C:plasma membrane"/>
    <property type="evidence" value="ECO:0007669"/>
    <property type="project" value="TreeGrafter"/>
</dbReference>
<organism evidence="9 10">
    <name type="scientific">Coprinellus micaceus</name>
    <name type="common">Glistening ink-cap mushroom</name>
    <name type="synonym">Coprinus micaceus</name>
    <dbReference type="NCBI Taxonomy" id="71717"/>
    <lineage>
        <taxon>Eukaryota</taxon>
        <taxon>Fungi</taxon>
        <taxon>Dikarya</taxon>
        <taxon>Basidiomycota</taxon>
        <taxon>Agaricomycotina</taxon>
        <taxon>Agaricomycetes</taxon>
        <taxon>Agaricomycetidae</taxon>
        <taxon>Agaricales</taxon>
        <taxon>Agaricineae</taxon>
        <taxon>Psathyrellaceae</taxon>
        <taxon>Coprinellus</taxon>
    </lineage>
</organism>
<keyword evidence="6 8" id="KW-0472">Membrane</keyword>
<keyword evidence="5" id="KW-0406">Ion transport</keyword>
<evidence type="ECO:0000256" key="8">
    <source>
        <dbReference type="SAM" id="Phobius"/>
    </source>
</evidence>
<dbReference type="GO" id="GO:0030007">
    <property type="term" value="P:intracellular potassium ion homeostasis"/>
    <property type="evidence" value="ECO:0007669"/>
    <property type="project" value="TreeGrafter"/>
</dbReference>
<accession>A0A4Y7TID0</accession>
<feature type="transmembrane region" description="Helical" evidence="8">
    <location>
        <begin position="94"/>
        <end position="115"/>
    </location>
</feature>
<feature type="compositionally biased region" description="Acidic residues" evidence="7">
    <location>
        <begin position="246"/>
        <end position="255"/>
    </location>
</feature>
<proteinExistence type="predicted"/>
<sequence>MNGNLGINGVGRRFPSMPSLPKLNTNMAAFSEGVPSATTDAKDQPVPPKSLLDWFLEHVTFYRLHLAAFTFVPLIASGVFYASNGRFKIPYIDCLFICYSCMTVTGLSTINLSTLTVWQQVILYFLMIIGDITTVSWVMVLIRKRFFRTHCEYTETIRKRKKRKTPRRRRGISLKSMISSPVVAFRQRQAAPNQPKSPDLPTSPDPAFSTALKKPNFQIIVPTPSGTLPHLPNMPRPLPSAIPEALEPEDGEGNDEGNQISDAKTFSSSPAAASVALPEVDHERDVQDFGLTSVENFHSSPAAASVALPEVDNVRDYGPTSAGTTGYGVTSATDIGVTSLTSPRTVHYHPMMDIVEGRPQPRRGATMLARQGPLSPTKSFKERGVGGFPGPINLVNRLAQRAAPRMYNKLERKMTITSYRTLDENKTSWLNFSGLVVGRNSDFRTETLSDEQVEDLGGAEYRALRLLSYLVPAYFITTQLTSFILFGPWMSTTSQYDEIFEAQPRLVNKTWYSLFQVMGAYTGGGTSLVDMGMVPFQTAYLMIFGMMLSILAGNHALPIFMRFIIWVSSKLAHDGSGFHQALTFLLDHPRRCYLYLFPSHQTWFLLITLAAFSVIEWGSFLILNIGIPAYESIPAGVRVLAGLFQGLAVRASGFSIVPLASMAPALLFLYVVMMYIAIYPVAVSIRSTNVYEERSLGVFEAPPDDEDEEPEDINKISSRKERIGRYVGWHVRRQMSIDIWWLVWAVFLVCIAERGNLMDEEKKWFDLFRVIFELVSAFGGIGLTLGVPYDNFSFVGSFKTVSKLVVIVIMIRGRHRGLPLAVDRAVQLPRDMVTAPNPQRKATMMFNEKQDMPNFASPQTLGEMPSITRTMSQV</sequence>
<feature type="transmembrane region" description="Helical" evidence="8">
    <location>
        <begin position="767"/>
        <end position="786"/>
    </location>
</feature>
<dbReference type="PANTHER" id="PTHR31064">
    <property type="entry name" value="POTASSIUM TRANSPORT PROTEIN DDB_G0292412-RELATED"/>
    <property type="match status" value="1"/>
</dbReference>
<dbReference type="GO" id="GO:1990573">
    <property type="term" value="P:potassium ion import across plasma membrane"/>
    <property type="evidence" value="ECO:0007669"/>
    <property type="project" value="TreeGrafter"/>
</dbReference>
<feature type="transmembrane region" description="Helical" evidence="8">
    <location>
        <begin position="539"/>
        <end position="560"/>
    </location>
</feature>
<dbReference type="AlphaFoldDB" id="A0A4Y7TID0"/>
<feature type="transmembrane region" description="Helical" evidence="8">
    <location>
        <begin position="61"/>
        <end position="82"/>
    </location>
</feature>
<keyword evidence="2" id="KW-0813">Transport</keyword>
<keyword evidence="4 8" id="KW-1133">Transmembrane helix</keyword>
<evidence type="ECO:0000256" key="5">
    <source>
        <dbReference type="ARBA" id="ARBA00023065"/>
    </source>
</evidence>
<name>A0A4Y7TID0_COPMI</name>
<evidence type="ECO:0000256" key="2">
    <source>
        <dbReference type="ARBA" id="ARBA00022448"/>
    </source>
</evidence>
<dbReference type="EMBL" id="QPFP01000011">
    <property type="protein sequence ID" value="TEB33688.1"/>
    <property type="molecule type" value="Genomic_DNA"/>
</dbReference>
<feature type="transmembrane region" description="Helical" evidence="8">
    <location>
        <begin position="121"/>
        <end position="142"/>
    </location>
</feature>
<dbReference type="OrthoDB" id="9999863at2759"/>
<keyword evidence="3 8" id="KW-0812">Transmembrane</keyword>
<dbReference type="Pfam" id="PF02386">
    <property type="entry name" value="TrkH"/>
    <property type="match status" value="1"/>
</dbReference>
<evidence type="ECO:0000256" key="7">
    <source>
        <dbReference type="SAM" id="MobiDB-lite"/>
    </source>
</evidence>
<feature type="transmembrane region" description="Helical" evidence="8">
    <location>
        <begin position="466"/>
        <end position="486"/>
    </location>
</feature>
<evidence type="ECO:0000313" key="9">
    <source>
        <dbReference type="EMBL" id="TEB33688.1"/>
    </source>
</evidence>
<evidence type="ECO:0000256" key="4">
    <source>
        <dbReference type="ARBA" id="ARBA00022989"/>
    </source>
</evidence>
<evidence type="ECO:0000256" key="1">
    <source>
        <dbReference type="ARBA" id="ARBA00004141"/>
    </source>
</evidence>
<reference evidence="9 10" key="1">
    <citation type="journal article" date="2019" name="Nat. Ecol. Evol.">
        <title>Megaphylogeny resolves global patterns of mushroom evolution.</title>
        <authorList>
            <person name="Varga T."/>
            <person name="Krizsan K."/>
            <person name="Foldi C."/>
            <person name="Dima B."/>
            <person name="Sanchez-Garcia M."/>
            <person name="Sanchez-Ramirez S."/>
            <person name="Szollosi G.J."/>
            <person name="Szarkandi J.G."/>
            <person name="Papp V."/>
            <person name="Albert L."/>
            <person name="Andreopoulos W."/>
            <person name="Angelini C."/>
            <person name="Antonin V."/>
            <person name="Barry K.W."/>
            <person name="Bougher N.L."/>
            <person name="Buchanan P."/>
            <person name="Buyck B."/>
            <person name="Bense V."/>
            <person name="Catcheside P."/>
            <person name="Chovatia M."/>
            <person name="Cooper J."/>
            <person name="Damon W."/>
            <person name="Desjardin D."/>
            <person name="Finy P."/>
            <person name="Geml J."/>
            <person name="Haridas S."/>
            <person name="Hughes K."/>
            <person name="Justo A."/>
            <person name="Karasinski D."/>
            <person name="Kautmanova I."/>
            <person name="Kiss B."/>
            <person name="Kocsube S."/>
            <person name="Kotiranta H."/>
            <person name="LaButti K.M."/>
            <person name="Lechner B.E."/>
            <person name="Liimatainen K."/>
            <person name="Lipzen A."/>
            <person name="Lukacs Z."/>
            <person name="Mihaltcheva S."/>
            <person name="Morgado L.N."/>
            <person name="Niskanen T."/>
            <person name="Noordeloos M.E."/>
            <person name="Ohm R.A."/>
            <person name="Ortiz-Santana B."/>
            <person name="Ovrebo C."/>
            <person name="Racz N."/>
            <person name="Riley R."/>
            <person name="Savchenko A."/>
            <person name="Shiryaev A."/>
            <person name="Soop K."/>
            <person name="Spirin V."/>
            <person name="Szebenyi C."/>
            <person name="Tomsovsky M."/>
            <person name="Tulloss R.E."/>
            <person name="Uehling J."/>
            <person name="Grigoriev I.V."/>
            <person name="Vagvolgyi C."/>
            <person name="Papp T."/>
            <person name="Martin F.M."/>
            <person name="Miettinen O."/>
            <person name="Hibbett D.S."/>
            <person name="Nagy L.G."/>
        </authorList>
    </citation>
    <scope>NUCLEOTIDE SEQUENCE [LARGE SCALE GENOMIC DNA]</scope>
    <source>
        <strain evidence="9 10">FP101781</strain>
    </source>
</reference>
<keyword evidence="10" id="KW-1185">Reference proteome</keyword>
<dbReference type="STRING" id="71717.A0A4Y7TID0"/>